<keyword evidence="8 11" id="KW-1133">Transmembrane helix</keyword>
<evidence type="ECO:0000256" key="6">
    <source>
        <dbReference type="ARBA" id="ARBA00022692"/>
    </source>
</evidence>
<organism evidence="13 14">
    <name type="scientific">Pelagibaculum spongiae</name>
    <dbReference type="NCBI Taxonomy" id="2080658"/>
    <lineage>
        <taxon>Bacteria</taxon>
        <taxon>Pseudomonadati</taxon>
        <taxon>Pseudomonadota</taxon>
        <taxon>Gammaproteobacteria</taxon>
        <taxon>Oceanospirillales</taxon>
        <taxon>Pelagibaculum</taxon>
    </lineage>
</organism>
<dbReference type="Pfam" id="PF03544">
    <property type="entry name" value="TonB_C"/>
    <property type="match status" value="1"/>
</dbReference>
<dbReference type="OrthoDB" id="9803361at2"/>
<evidence type="ECO:0000259" key="12">
    <source>
        <dbReference type="PROSITE" id="PS52015"/>
    </source>
</evidence>
<accession>A0A2V1H4L5</accession>
<evidence type="ECO:0000256" key="1">
    <source>
        <dbReference type="ARBA" id="ARBA00004383"/>
    </source>
</evidence>
<dbReference type="PANTHER" id="PTHR33446:SF11">
    <property type="entry name" value="TONB3"/>
    <property type="match status" value="1"/>
</dbReference>
<dbReference type="Proteomes" id="UP000244906">
    <property type="component" value="Unassembled WGS sequence"/>
</dbReference>
<sequence>MNKATAGSGSETPDMQLESTKPGKRKDVDRFGFSLVLALVIHLGIFFGIGFSFSSPAKPKIPPALEVTIAQYQSDDEPVVADFIAQANQQGGGVNEESRQAFVEELADTPDEQFKETAPDPVAPSTTQQPQPEKNVITTTGSSDQSIAAVPFQDNDDSPGELQIDQLLALREQIASKQVQLGKQQDQLAKRPTKKFITVATRRAADALYLEDWRTKIERVGNLNFPERAKKQGLQGDLQLEVTLNGNGSVKTVQILQSSGHLILDDAAKRIVTLASPFSAIPQDVLEGNQELVIIRTWKFEIGGLTTSSN</sequence>
<dbReference type="GO" id="GO:0098797">
    <property type="term" value="C:plasma membrane protein complex"/>
    <property type="evidence" value="ECO:0007669"/>
    <property type="project" value="TreeGrafter"/>
</dbReference>
<keyword evidence="4" id="KW-1003">Cell membrane</keyword>
<dbReference type="SUPFAM" id="SSF74653">
    <property type="entry name" value="TolA/TonB C-terminal domain"/>
    <property type="match status" value="1"/>
</dbReference>
<feature type="region of interest" description="Disordered" evidence="10">
    <location>
        <begin position="111"/>
        <end position="145"/>
    </location>
</feature>
<evidence type="ECO:0000256" key="2">
    <source>
        <dbReference type="ARBA" id="ARBA00006555"/>
    </source>
</evidence>
<dbReference type="PROSITE" id="PS52015">
    <property type="entry name" value="TONB_CTD"/>
    <property type="match status" value="1"/>
</dbReference>
<name>A0A2V1H4L5_9GAMM</name>
<dbReference type="Gene3D" id="3.30.1150.10">
    <property type="match status" value="1"/>
</dbReference>
<comment type="subcellular location">
    <subcellularLocation>
        <location evidence="1">Cell inner membrane</location>
        <topology evidence="1">Single-pass membrane protein</topology>
        <orientation evidence="1">Periplasmic side</orientation>
    </subcellularLocation>
</comment>
<evidence type="ECO:0000256" key="5">
    <source>
        <dbReference type="ARBA" id="ARBA00022519"/>
    </source>
</evidence>
<dbReference type="NCBIfam" id="TIGR01352">
    <property type="entry name" value="tonB_Cterm"/>
    <property type="match status" value="1"/>
</dbReference>
<dbReference type="EMBL" id="QDDL01000001">
    <property type="protein sequence ID" value="PVZ72168.1"/>
    <property type="molecule type" value="Genomic_DNA"/>
</dbReference>
<keyword evidence="3" id="KW-0813">Transport</keyword>
<keyword evidence="7" id="KW-0653">Protein transport</keyword>
<dbReference type="InterPro" id="IPR006260">
    <property type="entry name" value="TonB/TolA_C"/>
</dbReference>
<evidence type="ECO:0000313" key="14">
    <source>
        <dbReference type="Proteomes" id="UP000244906"/>
    </source>
</evidence>
<protein>
    <submittedName>
        <fullName evidence="13">Energy transducer TonB</fullName>
    </submittedName>
</protein>
<evidence type="ECO:0000256" key="4">
    <source>
        <dbReference type="ARBA" id="ARBA00022475"/>
    </source>
</evidence>
<feature type="domain" description="TonB C-terminal" evidence="12">
    <location>
        <begin position="210"/>
        <end position="309"/>
    </location>
</feature>
<evidence type="ECO:0000256" key="7">
    <source>
        <dbReference type="ARBA" id="ARBA00022927"/>
    </source>
</evidence>
<feature type="compositionally biased region" description="Polar residues" evidence="10">
    <location>
        <begin position="1"/>
        <end position="19"/>
    </location>
</feature>
<keyword evidence="9 11" id="KW-0472">Membrane</keyword>
<evidence type="ECO:0000256" key="10">
    <source>
        <dbReference type="SAM" id="MobiDB-lite"/>
    </source>
</evidence>
<feature type="region of interest" description="Disordered" evidence="10">
    <location>
        <begin position="1"/>
        <end position="23"/>
    </location>
</feature>
<dbReference type="InterPro" id="IPR037682">
    <property type="entry name" value="TonB_C"/>
</dbReference>
<comment type="similarity">
    <text evidence="2">Belongs to the TonB family.</text>
</comment>
<gene>
    <name evidence="13" type="ORF">DC094_03905</name>
</gene>
<evidence type="ECO:0000256" key="11">
    <source>
        <dbReference type="SAM" id="Phobius"/>
    </source>
</evidence>
<proteinExistence type="inferred from homology"/>
<keyword evidence="14" id="KW-1185">Reference proteome</keyword>
<feature type="compositionally biased region" description="Polar residues" evidence="10">
    <location>
        <begin position="124"/>
        <end position="145"/>
    </location>
</feature>
<dbReference type="InterPro" id="IPR051045">
    <property type="entry name" value="TonB-dependent_transducer"/>
</dbReference>
<keyword evidence="5" id="KW-0997">Cell inner membrane</keyword>
<evidence type="ECO:0000256" key="9">
    <source>
        <dbReference type="ARBA" id="ARBA00023136"/>
    </source>
</evidence>
<dbReference type="GO" id="GO:0015031">
    <property type="term" value="P:protein transport"/>
    <property type="evidence" value="ECO:0007669"/>
    <property type="project" value="UniProtKB-KW"/>
</dbReference>
<evidence type="ECO:0000256" key="3">
    <source>
        <dbReference type="ARBA" id="ARBA00022448"/>
    </source>
</evidence>
<comment type="caution">
    <text evidence="13">The sequence shown here is derived from an EMBL/GenBank/DDBJ whole genome shotgun (WGS) entry which is preliminary data.</text>
</comment>
<feature type="transmembrane region" description="Helical" evidence="11">
    <location>
        <begin position="31"/>
        <end position="53"/>
    </location>
</feature>
<dbReference type="PANTHER" id="PTHR33446">
    <property type="entry name" value="PROTEIN TONB-RELATED"/>
    <property type="match status" value="1"/>
</dbReference>
<reference evidence="13 14" key="1">
    <citation type="submission" date="2018-04" db="EMBL/GenBank/DDBJ databases">
        <title>Thalassorhabdus spongiae gen. nov., sp. nov., isolated from a marine sponge in South-West Iceland.</title>
        <authorList>
            <person name="Knobloch S."/>
            <person name="Daussin A."/>
            <person name="Johannsson R."/>
            <person name="Marteinsson V.T."/>
        </authorList>
    </citation>
    <scope>NUCLEOTIDE SEQUENCE [LARGE SCALE GENOMIC DNA]</scope>
    <source>
        <strain evidence="13 14">Hp12</strain>
    </source>
</reference>
<dbReference type="RefSeq" id="WP_116685753.1">
    <property type="nucleotide sequence ID" value="NZ_CAWNYD010000001.1"/>
</dbReference>
<dbReference type="GO" id="GO:0055085">
    <property type="term" value="P:transmembrane transport"/>
    <property type="evidence" value="ECO:0007669"/>
    <property type="project" value="InterPro"/>
</dbReference>
<keyword evidence="6 11" id="KW-0812">Transmembrane</keyword>
<dbReference type="GO" id="GO:0031992">
    <property type="term" value="F:energy transducer activity"/>
    <property type="evidence" value="ECO:0007669"/>
    <property type="project" value="TreeGrafter"/>
</dbReference>
<evidence type="ECO:0000256" key="8">
    <source>
        <dbReference type="ARBA" id="ARBA00022989"/>
    </source>
</evidence>
<dbReference type="AlphaFoldDB" id="A0A2V1H4L5"/>
<evidence type="ECO:0000313" key="13">
    <source>
        <dbReference type="EMBL" id="PVZ72168.1"/>
    </source>
</evidence>